<name>A0A1H8JC35_9RHOB</name>
<feature type="transmembrane region" description="Helical" evidence="1">
    <location>
        <begin position="113"/>
        <end position="134"/>
    </location>
</feature>
<reference evidence="3" key="1">
    <citation type="submission" date="2016-10" db="EMBL/GenBank/DDBJ databases">
        <authorList>
            <person name="Varghese N."/>
            <person name="Submissions S."/>
        </authorList>
    </citation>
    <scope>NUCLEOTIDE SEQUENCE [LARGE SCALE GENOMIC DNA]</scope>
    <source>
        <strain evidence="3">DSM 26893</strain>
    </source>
</reference>
<evidence type="ECO:0000313" key="2">
    <source>
        <dbReference type="EMBL" id="SEN78344.1"/>
    </source>
</evidence>
<keyword evidence="1" id="KW-0472">Membrane</keyword>
<accession>A0A1H8JC35</accession>
<dbReference type="RefSeq" id="WP_091846016.1">
    <property type="nucleotide sequence ID" value="NZ_FOCM01000006.1"/>
</dbReference>
<keyword evidence="1" id="KW-1133">Transmembrane helix</keyword>
<keyword evidence="3" id="KW-1185">Reference proteome</keyword>
<dbReference type="OrthoDB" id="269771at2"/>
<gene>
    <name evidence="2" type="ORF">SAMN04488011_106158</name>
</gene>
<protein>
    <submittedName>
        <fullName evidence="2">Uncharacterized protein</fullName>
    </submittedName>
</protein>
<dbReference type="EMBL" id="FOCM01000006">
    <property type="protein sequence ID" value="SEN78344.1"/>
    <property type="molecule type" value="Genomic_DNA"/>
</dbReference>
<feature type="transmembrane region" description="Helical" evidence="1">
    <location>
        <begin position="12"/>
        <end position="33"/>
    </location>
</feature>
<evidence type="ECO:0000313" key="3">
    <source>
        <dbReference type="Proteomes" id="UP000199372"/>
    </source>
</evidence>
<feature type="transmembrane region" description="Helical" evidence="1">
    <location>
        <begin position="45"/>
        <end position="63"/>
    </location>
</feature>
<dbReference type="AlphaFoldDB" id="A0A1H8JC35"/>
<feature type="transmembrane region" description="Helical" evidence="1">
    <location>
        <begin position="146"/>
        <end position="164"/>
    </location>
</feature>
<evidence type="ECO:0000256" key="1">
    <source>
        <dbReference type="SAM" id="Phobius"/>
    </source>
</evidence>
<proteinExistence type="predicted"/>
<organism evidence="2 3">
    <name type="scientific">Palleronia pelagia</name>
    <dbReference type="NCBI Taxonomy" id="387096"/>
    <lineage>
        <taxon>Bacteria</taxon>
        <taxon>Pseudomonadati</taxon>
        <taxon>Pseudomonadota</taxon>
        <taxon>Alphaproteobacteria</taxon>
        <taxon>Rhodobacterales</taxon>
        <taxon>Roseobacteraceae</taxon>
        <taxon>Palleronia</taxon>
    </lineage>
</organism>
<sequence length="213" mass="23408">MPRTTATHRHTTLRLVVWAQAVILAFVFLDLLVSDSADWLLREGGSIETVSAVLLAMAAVAHARLHNLRRDWHVPVGLLLLSLRELDADKAFTTEGILQSNLYTDPAPWPEKVIGGAVVLLALVVLFRLARYQLVPWLRGLWAGDGWAWTFTLAGVLVVVAKSLDGIARKLAPLGIDVSNDLARFSGRVEESFELIFALCLIAVVGLSRPRET</sequence>
<keyword evidence="1" id="KW-0812">Transmembrane</keyword>
<dbReference type="Proteomes" id="UP000199372">
    <property type="component" value="Unassembled WGS sequence"/>
</dbReference>